<feature type="transmembrane region" description="Helical" evidence="7">
    <location>
        <begin position="406"/>
        <end position="425"/>
    </location>
</feature>
<dbReference type="RefSeq" id="XP_033570759.1">
    <property type="nucleotide sequence ID" value="XM_033721125.1"/>
</dbReference>
<evidence type="ECO:0000256" key="6">
    <source>
        <dbReference type="SAM" id="MobiDB-lite"/>
    </source>
</evidence>
<feature type="transmembrane region" description="Helical" evidence="7">
    <location>
        <begin position="338"/>
        <end position="362"/>
    </location>
</feature>
<evidence type="ECO:0000256" key="2">
    <source>
        <dbReference type="ARBA" id="ARBA00022448"/>
    </source>
</evidence>
<dbReference type="CDD" id="cd06179">
    <property type="entry name" value="MFS_TRI12_like"/>
    <property type="match status" value="1"/>
</dbReference>
<feature type="domain" description="Major facilitator superfamily (MFS) profile" evidence="8">
    <location>
        <begin position="71"/>
        <end position="575"/>
    </location>
</feature>
<dbReference type="GO" id="GO:0005886">
    <property type="term" value="C:plasma membrane"/>
    <property type="evidence" value="ECO:0007669"/>
    <property type="project" value="TreeGrafter"/>
</dbReference>
<dbReference type="PANTHER" id="PTHR23501">
    <property type="entry name" value="MAJOR FACILITATOR SUPERFAMILY"/>
    <property type="match status" value="1"/>
</dbReference>
<keyword evidence="3 7" id="KW-0812">Transmembrane</keyword>
<keyword evidence="5 7" id="KW-0472">Membrane</keyword>
<dbReference type="Pfam" id="PF06609">
    <property type="entry name" value="TRI12"/>
    <property type="match status" value="1"/>
</dbReference>
<reference evidence="11" key="3">
    <citation type="submission" date="2025-04" db="UniProtKB">
        <authorList>
            <consortium name="RefSeq"/>
        </authorList>
    </citation>
    <scope>IDENTIFICATION</scope>
    <source>
        <strain evidence="11">CBS 304.34</strain>
    </source>
</reference>
<feature type="transmembrane region" description="Helical" evidence="7">
    <location>
        <begin position="136"/>
        <end position="154"/>
    </location>
</feature>
<dbReference type="OrthoDB" id="4161376at2759"/>
<name>A0A6A6Y6G9_9PEZI</name>
<evidence type="ECO:0000259" key="8">
    <source>
        <dbReference type="PROSITE" id="PS50850"/>
    </source>
</evidence>
<feature type="transmembrane region" description="Helical" evidence="7">
    <location>
        <begin position="106"/>
        <end position="124"/>
    </location>
</feature>
<protein>
    <submittedName>
        <fullName evidence="9 11">Fungal trichothecene efflux pump</fullName>
    </submittedName>
</protein>
<dbReference type="SUPFAM" id="SSF103473">
    <property type="entry name" value="MFS general substrate transporter"/>
    <property type="match status" value="2"/>
</dbReference>
<dbReference type="EMBL" id="MU003716">
    <property type="protein sequence ID" value="KAF2803795.1"/>
    <property type="molecule type" value="Genomic_DNA"/>
</dbReference>
<feature type="transmembrane region" description="Helical" evidence="7">
    <location>
        <begin position="193"/>
        <end position="215"/>
    </location>
</feature>
<feature type="transmembrane region" description="Helical" evidence="7">
    <location>
        <begin position="431"/>
        <end position="450"/>
    </location>
</feature>
<evidence type="ECO:0000313" key="10">
    <source>
        <dbReference type="Proteomes" id="UP000504636"/>
    </source>
</evidence>
<dbReference type="InterPro" id="IPR020846">
    <property type="entry name" value="MFS_dom"/>
</dbReference>
<gene>
    <name evidence="9 11" type="ORF">BDZ99DRAFT_467919</name>
</gene>
<keyword evidence="10" id="KW-1185">Reference proteome</keyword>
<dbReference type="PROSITE" id="PS50850">
    <property type="entry name" value="MFS"/>
    <property type="match status" value="1"/>
</dbReference>
<feature type="transmembrane region" description="Helical" evidence="7">
    <location>
        <begin position="499"/>
        <end position="520"/>
    </location>
</feature>
<feature type="transmembrane region" description="Helical" evidence="7">
    <location>
        <begin position="267"/>
        <end position="286"/>
    </location>
</feature>
<dbReference type="InterPro" id="IPR005829">
    <property type="entry name" value="Sugar_transporter_CS"/>
</dbReference>
<feature type="transmembrane region" description="Helical" evidence="7">
    <location>
        <begin position="374"/>
        <end position="399"/>
    </location>
</feature>
<keyword evidence="2" id="KW-0813">Transport</keyword>
<feature type="transmembrane region" description="Helical" evidence="7">
    <location>
        <begin position="462"/>
        <end position="487"/>
    </location>
</feature>
<dbReference type="PANTHER" id="PTHR23501:SF109">
    <property type="entry name" value="MAJOR FACILITATOR SUPERFAMILY (MFS) PROFILE DOMAIN-CONTAINING PROTEIN-RELATED"/>
    <property type="match status" value="1"/>
</dbReference>
<accession>A0A6A6Y6G9</accession>
<dbReference type="Gene3D" id="1.20.1250.20">
    <property type="entry name" value="MFS general substrate transporter like domains"/>
    <property type="match status" value="1"/>
</dbReference>
<evidence type="ECO:0000256" key="3">
    <source>
        <dbReference type="ARBA" id="ARBA00022692"/>
    </source>
</evidence>
<sequence>MALNEKTGPVIVSEHDEKGSETRPVDKVEEVHAVKKIHADGTVDLVDTHAIGGAMEEMPKGYYYSPQFLGTVLAICLGSICAYLGWVLPANTLSLINEDIGPSPNLNWVATVWTLGTAVGFLLVGRLSDIFGRKWMVMSSNVLGLIGCIIGANAHNINTLIGANLCNGLAAAGQLSFGIVLGELVPNKHRGPWVTLVFLSSLPFAVFGPIIARTFIEQTAAKWRWSYYLGIIMSGLTVILYQIFYHPPSFSQLHVHGKSKWQMFKELDFIGIFLYIAGLVIFLIGLSWGGGVYPWKSAAVICSIVLGALTLVAFGLYEAFVFKGQALMPLRLFKNIQYFAIVMVAAIAAMVYYSLTVLWPTIIGTVYTTDSKKIGWQSSVVGGGVLLGQAVGGFAITYIPKVKIQVIVLACLATAFLGAQASLSVDGHTRFITLGVLGTFVIGWIDNIAFPGVTMIYEAQDIGLASGILGSIRAVGGAVAQALYVSILNTKVTQYLPEYVVPAAVGAGLPASSIPALFAGITAGNFSAVPDITPKIIAATGAAVTHAYLSSFHIVFYAVIPFGCLLIFFAALTPNFEKYLTHNVSRRLQHMGKLAAEGRDIEGEAAV</sequence>
<reference evidence="11" key="2">
    <citation type="submission" date="2020-04" db="EMBL/GenBank/DDBJ databases">
        <authorList>
            <consortium name="NCBI Genome Project"/>
        </authorList>
    </citation>
    <scope>NUCLEOTIDE SEQUENCE</scope>
    <source>
        <strain evidence="11">CBS 304.34</strain>
    </source>
</reference>
<dbReference type="GeneID" id="54462018"/>
<dbReference type="AlphaFoldDB" id="A0A6A6Y6G9"/>
<dbReference type="GO" id="GO:0022857">
    <property type="term" value="F:transmembrane transporter activity"/>
    <property type="evidence" value="ECO:0007669"/>
    <property type="project" value="InterPro"/>
</dbReference>
<evidence type="ECO:0000313" key="11">
    <source>
        <dbReference type="RefSeq" id="XP_033570759.1"/>
    </source>
</evidence>
<comment type="subcellular location">
    <subcellularLocation>
        <location evidence="1">Membrane</location>
        <topology evidence="1">Multi-pass membrane protein</topology>
    </subcellularLocation>
</comment>
<evidence type="ECO:0000256" key="5">
    <source>
        <dbReference type="ARBA" id="ARBA00023136"/>
    </source>
</evidence>
<feature type="transmembrane region" description="Helical" evidence="7">
    <location>
        <begin position="68"/>
        <end position="86"/>
    </location>
</feature>
<evidence type="ECO:0000256" key="7">
    <source>
        <dbReference type="SAM" id="Phobius"/>
    </source>
</evidence>
<feature type="compositionally biased region" description="Basic and acidic residues" evidence="6">
    <location>
        <begin position="13"/>
        <end position="25"/>
    </location>
</feature>
<organism evidence="9">
    <name type="scientific">Mytilinidion resinicola</name>
    <dbReference type="NCBI Taxonomy" id="574789"/>
    <lineage>
        <taxon>Eukaryota</taxon>
        <taxon>Fungi</taxon>
        <taxon>Dikarya</taxon>
        <taxon>Ascomycota</taxon>
        <taxon>Pezizomycotina</taxon>
        <taxon>Dothideomycetes</taxon>
        <taxon>Pleosporomycetidae</taxon>
        <taxon>Mytilinidiales</taxon>
        <taxon>Mytilinidiaceae</taxon>
        <taxon>Mytilinidion</taxon>
    </lineage>
</organism>
<dbReference type="Proteomes" id="UP000504636">
    <property type="component" value="Unplaced"/>
</dbReference>
<dbReference type="InterPro" id="IPR053791">
    <property type="entry name" value="MFS_Tri12-like"/>
</dbReference>
<keyword evidence="4 7" id="KW-1133">Transmembrane helix</keyword>
<evidence type="ECO:0000256" key="4">
    <source>
        <dbReference type="ARBA" id="ARBA00022989"/>
    </source>
</evidence>
<evidence type="ECO:0000256" key="1">
    <source>
        <dbReference type="ARBA" id="ARBA00004141"/>
    </source>
</evidence>
<dbReference type="PROSITE" id="PS00216">
    <property type="entry name" value="SUGAR_TRANSPORT_1"/>
    <property type="match status" value="1"/>
</dbReference>
<proteinExistence type="predicted"/>
<feature type="region of interest" description="Disordered" evidence="6">
    <location>
        <begin position="1"/>
        <end position="25"/>
    </location>
</feature>
<evidence type="ECO:0000313" key="9">
    <source>
        <dbReference type="EMBL" id="KAF2803795.1"/>
    </source>
</evidence>
<feature type="transmembrane region" description="Helical" evidence="7">
    <location>
        <begin position="555"/>
        <end position="576"/>
    </location>
</feature>
<feature type="transmembrane region" description="Helical" evidence="7">
    <location>
        <begin position="227"/>
        <end position="246"/>
    </location>
</feature>
<dbReference type="InterPro" id="IPR010573">
    <property type="entry name" value="MFS_Str1/Tri12-like"/>
</dbReference>
<feature type="transmembrane region" description="Helical" evidence="7">
    <location>
        <begin position="298"/>
        <end position="317"/>
    </location>
</feature>
<reference evidence="9 11" key="1">
    <citation type="journal article" date="2020" name="Stud. Mycol.">
        <title>101 Dothideomycetes genomes: a test case for predicting lifestyles and emergence of pathogens.</title>
        <authorList>
            <person name="Haridas S."/>
            <person name="Albert R."/>
            <person name="Binder M."/>
            <person name="Bloem J."/>
            <person name="Labutti K."/>
            <person name="Salamov A."/>
            <person name="Andreopoulos B."/>
            <person name="Baker S."/>
            <person name="Barry K."/>
            <person name="Bills G."/>
            <person name="Bluhm B."/>
            <person name="Cannon C."/>
            <person name="Castanera R."/>
            <person name="Culley D."/>
            <person name="Daum C."/>
            <person name="Ezra D."/>
            <person name="Gonzalez J."/>
            <person name="Henrissat B."/>
            <person name="Kuo A."/>
            <person name="Liang C."/>
            <person name="Lipzen A."/>
            <person name="Lutzoni F."/>
            <person name="Magnuson J."/>
            <person name="Mondo S."/>
            <person name="Nolan M."/>
            <person name="Ohm R."/>
            <person name="Pangilinan J."/>
            <person name="Park H.-J."/>
            <person name="Ramirez L."/>
            <person name="Alfaro M."/>
            <person name="Sun H."/>
            <person name="Tritt A."/>
            <person name="Yoshinaga Y."/>
            <person name="Zwiers L.-H."/>
            <person name="Turgeon B."/>
            <person name="Goodwin S."/>
            <person name="Spatafora J."/>
            <person name="Crous P."/>
            <person name="Grigoriev I."/>
        </authorList>
    </citation>
    <scope>NUCLEOTIDE SEQUENCE</scope>
    <source>
        <strain evidence="9 11">CBS 304.34</strain>
    </source>
</reference>
<dbReference type="InterPro" id="IPR036259">
    <property type="entry name" value="MFS_trans_sf"/>
</dbReference>